<protein>
    <submittedName>
        <fullName evidence="2">Uncharacterized protein</fullName>
    </submittedName>
</protein>
<reference evidence="2" key="1">
    <citation type="journal article" date="2013" name="J. Plant Res.">
        <title>Effect of fungi and light on seed germination of three Opuntia species from semiarid lands of central Mexico.</title>
        <authorList>
            <person name="Delgado-Sanchez P."/>
            <person name="Jimenez-Bremont J.F."/>
            <person name="Guerrero-Gonzalez Mde L."/>
            <person name="Flores J."/>
        </authorList>
    </citation>
    <scope>NUCLEOTIDE SEQUENCE</scope>
    <source>
        <tissue evidence="2">Cladode</tissue>
    </source>
</reference>
<keyword evidence="1" id="KW-0812">Transmembrane</keyword>
<evidence type="ECO:0000313" key="2">
    <source>
        <dbReference type="EMBL" id="MBA4673733.1"/>
    </source>
</evidence>
<proteinExistence type="predicted"/>
<dbReference type="AlphaFoldDB" id="A0A7C9ASZ4"/>
<dbReference type="EMBL" id="GISG01260596">
    <property type="protein sequence ID" value="MBA4673733.1"/>
    <property type="molecule type" value="Transcribed_RNA"/>
</dbReference>
<sequence length="169" mass="20387">MCFHSLIEIPLGISLDLANGFLQIINCLFRLLLLHLNQRRKRHLFFFFNRPKHSPKHPIIGLNPPPLGLQFLSPLLLHSHPRPKLRQWSHSVRERRRKPRRRVLHVAYVLTSEAGTIFQRRSRMLILRWFRLRFDGVRYRLDLDWLAIRVSGSSIARLRLRLRFRLRRV</sequence>
<evidence type="ECO:0000256" key="1">
    <source>
        <dbReference type="SAM" id="Phobius"/>
    </source>
</evidence>
<organism evidence="2">
    <name type="scientific">Opuntia streptacantha</name>
    <name type="common">Prickly pear cactus</name>
    <name type="synonym">Opuntia cardona</name>
    <dbReference type="NCBI Taxonomy" id="393608"/>
    <lineage>
        <taxon>Eukaryota</taxon>
        <taxon>Viridiplantae</taxon>
        <taxon>Streptophyta</taxon>
        <taxon>Embryophyta</taxon>
        <taxon>Tracheophyta</taxon>
        <taxon>Spermatophyta</taxon>
        <taxon>Magnoliopsida</taxon>
        <taxon>eudicotyledons</taxon>
        <taxon>Gunneridae</taxon>
        <taxon>Pentapetalae</taxon>
        <taxon>Caryophyllales</taxon>
        <taxon>Cactineae</taxon>
        <taxon>Cactaceae</taxon>
        <taxon>Opuntioideae</taxon>
        <taxon>Opuntia</taxon>
    </lineage>
</organism>
<reference evidence="2" key="2">
    <citation type="submission" date="2020-07" db="EMBL/GenBank/DDBJ databases">
        <authorList>
            <person name="Vera ALvarez R."/>
            <person name="Arias-Moreno D.M."/>
            <person name="Jimenez-Jacinto V."/>
            <person name="Jimenez-Bremont J.F."/>
            <person name="Swaminathan K."/>
            <person name="Moose S.P."/>
            <person name="Guerrero-Gonzalez M.L."/>
            <person name="Marino-Ramirez L."/>
            <person name="Landsman D."/>
            <person name="Rodriguez-Kessler M."/>
            <person name="Delgado-Sanchez P."/>
        </authorList>
    </citation>
    <scope>NUCLEOTIDE SEQUENCE</scope>
    <source>
        <tissue evidence="2">Cladode</tissue>
    </source>
</reference>
<keyword evidence="1" id="KW-1133">Transmembrane helix</keyword>
<keyword evidence="1" id="KW-0472">Membrane</keyword>
<feature type="transmembrane region" description="Helical" evidence="1">
    <location>
        <begin position="20"/>
        <end position="36"/>
    </location>
</feature>
<name>A0A7C9ASZ4_OPUST</name>
<accession>A0A7C9ASZ4</accession>